<organism evidence="2 3">
    <name type="scientific">Pseudaeromonas paramecii</name>
    <dbReference type="NCBI Taxonomy" id="2138166"/>
    <lineage>
        <taxon>Bacteria</taxon>
        <taxon>Pseudomonadati</taxon>
        <taxon>Pseudomonadota</taxon>
        <taxon>Gammaproteobacteria</taxon>
        <taxon>Aeromonadales</taxon>
        <taxon>Aeromonadaceae</taxon>
        <taxon>Pseudaeromonas</taxon>
    </lineage>
</organism>
<feature type="compositionally biased region" description="Polar residues" evidence="1">
    <location>
        <begin position="47"/>
        <end position="62"/>
    </location>
</feature>
<comment type="caution">
    <text evidence="2">The sequence shown here is derived from an EMBL/GenBank/DDBJ whole genome shotgun (WGS) entry which is preliminary data.</text>
</comment>
<dbReference type="RefSeq" id="WP_345012591.1">
    <property type="nucleotide sequence ID" value="NZ_BAABFC010000012.1"/>
</dbReference>
<evidence type="ECO:0000256" key="1">
    <source>
        <dbReference type="SAM" id="MobiDB-lite"/>
    </source>
</evidence>
<proteinExistence type="predicted"/>
<evidence type="ECO:0008006" key="4">
    <source>
        <dbReference type="Google" id="ProtNLM"/>
    </source>
</evidence>
<dbReference type="EMBL" id="BAABFC010000012">
    <property type="protein sequence ID" value="GAA4499573.1"/>
    <property type="molecule type" value="Genomic_DNA"/>
</dbReference>
<evidence type="ECO:0000313" key="2">
    <source>
        <dbReference type="EMBL" id="GAA4499573.1"/>
    </source>
</evidence>
<dbReference type="Proteomes" id="UP001501321">
    <property type="component" value="Unassembled WGS sequence"/>
</dbReference>
<evidence type="ECO:0000313" key="3">
    <source>
        <dbReference type="Proteomes" id="UP001501321"/>
    </source>
</evidence>
<gene>
    <name evidence="2" type="ORF">GCM10023095_19960</name>
</gene>
<protein>
    <recommendedName>
        <fullName evidence="4">Motility protein</fullName>
    </recommendedName>
</protein>
<sequence>MNVTQSAGNYGQEAMVASLAKKQQEAQGAQALSLLQGAVENAPAPQGGTTTESLGNNINIHV</sequence>
<reference evidence="3" key="1">
    <citation type="journal article" date="2019" name="Int. J. Syst. Evol. Microbiol.">
        <title>The Global Catalogue of Microorganisms (GCM) 10K type strain sequencing project: providing services to taxonomists for standard genome sequencing and annotation.</title>
        <authorList>
            <consortium name="The Broad Institute Genomics Platform"/>
            <consortium name="The Broad Institute Genome Sequencing Center for Infectious Disease"/>
            <person name="Wu L."/>
            <person name="Ma J."/>
        </authorList>
    </citation>
    <scope>NUCLEOTIDE SEQUENCE [LARGE SCALE GENOMIC DNA]</scope>
    <source>
        <strain evidence="3">JCM 32226</strain>
    </source>
</reference>
<name>A0ABP8Q914_9GAMM</name>
<keyword evidence="3" id="KW-1185">Reference proteome</keyword>
<feature type="region of interest" description="Disordered" evidence="1">
    <location>
        <begin position="41"/>
        <end position="62"/>
    </location>
</feature>
<accession>A0ABP8Q914</accession>